<name>A0A0R1LT18_9LACO</name>
<evidence type="ECO:0000313" key="3">
    <source>
        <dbReference type="Proteomes" id="UP000051160"/>
    </source>
</evidence>
<organism evidence="2 3">
    <name type="scientific">Secundilactobacillus odoratitofui DSM 19909 = JCM 15043</name>
    <dbReference type="NCBI Taxonomy" id="1423776"/>
    <lineage>
        <taxon>Bacteria</taxon>
        <taxon>Bacillati</taxon>
        <taxon>Bacillota</taxon>
        <taxon>Bacilli</taxon>
        <taxon>Lactobacillales</taxon>
        <taxon>Lactobacillaceae</taxon>
        <taxon>Secundilactobacillus</taxon>
    </lineage>
</organism>
<feature type="transmembrane region" description="Helical" evidence="1">
    <location>
        <begin position="110"/>
        <end position="132"/>
    </location>
</feature>
<evidence type="ECO:0000256" key="1">
    <source>
        <dbReference type="SAM" id="Phobius"/>
    </source>
</evidence>
<feature type="transmembrane region" description="Helical" evidence="1">
    <location>
        <begin position="80"/>
        <end position="98"/>
    </location>
</feature>
<dbReference type="EMBL" id="AZEE01000027">
    <property type="protein sequence ID" value="KRK98894.1"/>
    <property type="molecule type" value="Genomic_DNA"/>
</dbReference>
<comment type="caution">
    <text evidence="2">The sequence shown here is derived from an EMBL/GenBank/DDBJ whole genome shotgun (WGS) entry which is preliminary data.</text>
</comment>
<dbReference type="Proteomes" id="UP000051160">
    <property type="component" value="Unassembled WGS sequence"/>
</dbReference>
<keyword evidence="1" id="KW-0812">Transmembrane</keyword>
<keyword evidence="3" id="KW-1185">Reference proteome</keyword>
<dbReference type="PATRIC" id="fig|1423776.4.peg.642"/>
<evidence type="ECO:0000313" key="2">
    <source>
        <dbReference type="EMBL" id="KRK98894.1"/>
    </source>
</evidence>
<feature type="transmembrane region" description="Helical" evidence="1">
    <location>
        <begin position="22"/>
        <end position="40"/>
    </location>
</feature>
<proteinExistence type="predicted"/>
<gene>
    <name evidence="2" type="ORF">FD04_GL000639</name>
</gene>
<dbReference type="AlphaFoldDB" id="A0A0R1LT18"/>
<keyword evidence="1" id="KW-0472">Membrane</keyword>
<reference evidence="2 3" key="1">
    <citation type="journal article" date="2015" name="Genome Announc.">
        <title>Expanding the biotechnology potential of lactobacilli through comparative genomics of 213 strains and associated genera.</title>
        <authorList>
            <person name="Sun Z."/>
            <person name="Harris H.M."/>
            <person name="McCann A."/>
            <person name="Guo C."/>
            <person name="Argimon S."/>
            <person name="Zhang W."/>
            <person name="Yang X."/>
            <person name="Jeffery I.B."/>
            <person name="Cooney J.C."/>
            <person name="Kagawa T.F."/>
            <person name="Liu W."/>
            <person name="Song Y."/>
            <person name="Salvetti E."/>
            <person name="Wrobel A."/>
            <person name="Rasinkangas P."/>
            <person name="Parkhill J."/>
            <person name="Rea M.C."/>
            <person name="O'Sullivan O."/>
            <person name="Ritari J."/>
            <person name="Douillard F.P."/>
            <person name="Paul Ross R."/>
            <person name="Yang R."/>
            <person name="Briner A.E."/>
            <person name="Felis G.E."/>
            <person name="de Vos W.M."/>
            <person name="Barrangou R."/>
            <person name="Klaenhammer T.R."/>
            <person name="Caufield P.W."/>
            <person name="Cui Y."/>
            <person name="Zhang H."/>
            <person name="O'Toole P.W."/>
        </authorList>
    </citation>
    <scope>NUCLEOTIDE SEQUENCE [LARGE SCALE GENOMIC DNA]</scope>
    <source>
        <strain evidence="2 3">DSM 19909</strain>
    </source>
</reference>
<accession>A0A0R1LT18</accession>
<keyword evidence="1" id="KW-1133">Transmembrane helix</keyword>
<sequence>MVWYARRYLFNVSVIGNGSDNLVVIGWVLYVGLPLGYLAFSVYRWQKDGQSSWLLFAGLVILLTVCSDTFVLSIAAYVGIVLPALIFMTAVIFTMSLYGSVNRRLFKWSVLVASAGTLVCLLTPQLAVRLYVAGYDFPTNAVRTTLVGSVADGYGFSKPDIIEPGMASMGNTSENATLQVNVRQIGFIYLPYEDQWWVM</sequence>
<feature type="transmembrane region" description="Helical" evidence="1">
    <location>
        <begin position="52"/>
        <end position="74"/>
    </location>
</feature>
<protein>
    <submittedName>
        <fullName evidence="2">Uncharacterized protein</fullName>
    </submittedName>
</protein>
<dbReference type="RefSeq" id="WP_235805646.1">
    <property type="nucleotide sequence ID" value="NZ_AZEE01000027.1"/>
</dbReference>